<accession>A0A0A9AES2</accession>
<sequence>MSSYHAIASWLVAPNKHLLADDCICVGMWDSCGEKYHNFQF</sequence>
<reference evidence="1" key="1">
    <citation type="submission" date="2014-09" db="EMBL/GenBank/DDBJ databases">
        <authorList>
            <person name="Magalhaes I.L.F."/>
            <person name="Oliveira U."/>
            <person name="Santos F.R."/>
            <person name="Vidigal T.H.D.A."/>
            <person name="Brescovit A.D."/>
            <person name="Santos A.J."/>
        </authorList>
    </citation>
    <scope>NUCLEOTIDE SEQUENCE</scope>
    <source>
        <tissue evidence="1">Shoot tissue taken approximately 20 cm above the soil surface</tissue>
    </source>
</reference>
<dbReference type="AlphaFoldDB" id="A0A0A9AES2"/>
<evidence type="ECO:0000313" key="1">
    <source>
        <dbReference type="EMBL" id="JAD50139.1"/>
    </source>
</evidence>
<protein>
    <submittedName>
        <fullName evidence="1">Uncharacterized protein</fullName>
    </submittedName>
</protein>
<organism evidence="1">
    <name type="scientific">Arundo donax</name>
    <name type="common">Giant reed</name>
    <name type="synonym">Donax arundinaceus</name>
    <dbReference type="NCBI Taxonomy" id="35708"/>
    <lineage>
        <taxon>Eukaryota</taxon>
        <taxon>Viridiplantae</taxon>
        <taxon>Streptophyta</taxon>
        <taxon>Embryophyta</taxon>
        <taxon>Tracheophyta</taxon>
        <taxon>Spermatophyta</taxon>
        <taxon>Magnoliopsida</taxon>
        <taxon>Liliopsida</taxon>
        <taxon>Poales</taxon>
        <taxon>Poaceae</taxon>
        <taxon>PACMAD clade</taxon>
        <taxon>Arundinoideae</taxon>
        <taxon>Arundineae</taxon>
        <taxon>Arundo</taxon>
    </lineage>
</organism>
<dbReference type="EMBL" id="GBRH01247756">
    <property type="protein sequence ID" value="JAD50139.1"/>
    <property type="molecule type" value="Transcribed_RNA"/>
</dbReference>
<proteinExistence type="predicted"/>
<name>A0A0A9AES2_ARUDO</name>
<reference evidence="1" key="2">
    <citation type="journal article" date="2015" name="Data Brief">
        <title>Shoot transcriptome of the giant reed, Arundo donax.</title>
        <authorList>
            <person name="Barrero R.A."/>
            <person name="Guerrero F.D."/>
            <person name="Moolhuijzen P."/>
            <person name="Goolsby J.A."/>
            <person name="Tidwell J."/>
            <person name="Bellgard S.E."/>
            <person name="Bellgard M.I."/>
        </authorList>
    </citation>
    <scope>NUCLEOTIDE SEQUENCE</scope>
    <source>
        <tissue evidence="1">Shoot tissue taken approximately 20 cm above the soil surface</tissue>
    </source>
</reference>